<dbReference type="Proteomes" id="UP000281553">
    <property type="component" value="Unassembled WGS sequence"/>
</dbReference>
<proteinExistence type="predicted"/>
<evidence type="ECO:0000313" key="1">
    <source>
        <dbReference type="EMBL" id="VDN34741.1"/>
    </source>
</evidence>
<reference evidence="1 2" key="1">
    <citation type="submission" date="2018-11" db="EMBL/GenBank/DDBJ databases">
        <authorList>
            <consortium name="Pathogen Informatics"/>
        </authorList>
    </citation>
    <scope>NUCLEOTIDE SEQUENCE [LARGE SCALE GENOMIC DNA]</scope>
</reference>
<keyword evidence="2" id="KW-1185">Reference proteome</keyword>
<protein>
    <submittedName>
        <fullName evidence="1">Uncharacterized protein</fullName>
    </submittedName>
</protein>
<evidence type="ECO:0000313" key="2">
    <source>
        <dbReference type="Proteomes" id="UP000281553"/>
    </source>
</evidence>
<sequence>MLQPAEFRDIGWRIVVCRLHVGVLDIAPPIPSSRCDLGRQMVVFRVNWKQPLQSIVLRPASKCFCKWRLCEQDIGAFLMLTDADQEISDNS</sequence>
<name>A0A3P7NXF8_DIBLA</name>
<gene>
    <name evidence="1" type="ORF">DILT_LOCUS16587</name>
</gene>
<dbReference type="EMBL" id="UYRU01085831">
    <property type="protein sequence ID" value="VDN34741.1"/>
    <property type="molecule type" value="Genomic_DNA"/>
</dbReference>
<accession>A0A3P7NXF8</accession>
<dbReference type="AlphaFoldDB" id="A0A3P7NXF8"/>
<organism evidence="1 2">
    <name type="scientific">Dibothriocephalus latus</name>
    <name type="common">Fish tapeworm</name>
    <name type="synonym">Diphyllobothrium latum</name>
    <dbReference type="NCBI Taxonomy" id="60516"/>
    <lineage>
        <taxon>Eukaryota</taxon>
        <taxon>Metazoa</taxon>
        <taxon>Spiralia</taxon>
        <taxon>Lophotrochozoa</taxon>
        <taxon>Platyhelminthes</taxon>
        <taxon>Cestoda</taxon>
        <taxon>Eucestoda</taxon>
        <taxon>Diphyllobothriidea</taxon>
        <taxon>Diphyllobothriidae</taxon>
        <taxon>Dibothriocephalus</taxon>
    </lineage>
</organism>